<accession>A0ABW0PQE8</accession>
<dbReference type="RefSeq" id="WP_266342604.1">
    <property type="nucleotide sequence ID" value="NZ_JAPKNH010000002.1"/>
</dbReference>
<organism evidence="2 3">
    <name type="scientific">Kaistia terrae</name>
    <dbReference type="NCBI Taxonomy" id="537017"/>
    <lineage>
        <taxon>Bacteria</taxon>
        <taxon>Pseudomonadati</taxon>
        <taxon>Pseudomonadota</taxon>
        <taxon>Alphaproteobacteria</taxon>
        <taxon>Hyphomicrobiales</taxon>
        <taxon>Kaistiaceae</taxon>
        <taxon>Kaistia</taxon>
    </lineage>
</organism>
<reference evidence="3" key="1">
    <citation type="journal article" date="2019" name="Int. J. Syst. Evol. Microbiol.">
        <title>The Global Catalogue of Microorganisms (GCM) 10K type strain sequencing project: providing services to taxonomists for standard genome sequencing and annotation.</title>
        <authorList>
            <consortium name="The Broad Institute Genomics Platform"/>
            <consortium name="The Broad Institute Genome Sequencing Center for Infectious Disease"/>
            <person name="Wu L."/>
            <person name="Ma J."/>
        </authorList>
    </citation>
    <scope>NUCLEOTIDE SEQUENCE [LARGE SCALE GENOMIC DNA]</scope>
    <source>
        <strain evidence="3">KACC 12633</strain>
    </source>
</reference>
<evidence type="ECO:0000256" key="1">
    <source>
        <dbReference type="ARBA" id="ARBA00006479"/>
    </source>
</evidence>
<dbReference type="Gene3D" id="3.30.420.40">
    <property type="match status" value="2"/>
</dbReference>
<dbReference type="PANTHER" id="PTHR18964:SF149">
    <property type="entry name" value="BIFUNCTIONAL UDP-N-ACETYLGLUCOSAMINE 2-EPIMERASE_N-ACETYLMANNOSAMINE KINASE"/>
    <property type="match status" value="1"/>
</dbReference>
<dbReference type="Gene3D" id="1.10.10.10">
    <property type="entry name" value="Winged helix-like DNA-binding domain superfamily/Winged helix DNA-binding domain"/>
    <property type="match status" value="1"/>
</dbReference>
<dbReference type="EMBL" id="JBHSML010000002">
    <property type="protein sequence ID" value="MFC5514573.1"/>
    <property type="molecule type" value="Genomic_DNA"/>
</dbReference>
<protein>
    <submittedName>
        <fullName evidence="2">ROK family protein</fullName>
    </submittedName>
</protein>
<sequence length="416" mass="44039">MAGKGSNSVQLRHYNERVVLDAIRRFGQASKAEVARFAHLTPPAVAAIIEALVVGGYVVENGKRFGGKGQPSAMYALAPDGAYSIGLHIGRRALDAILIGFSGQTCAFETHEYDHPDPDSIRRLGEAAIARFRAQLGPAKSARLIGIGISAPYFIGGWDEELGFPSDVQVAWRAIDLRSHFAESQGLPVMIENDASAAAVAELVYGVGKQYPDFLHISLSTFVGGGLVLDGTLQTGPNGNTAALGPFPVSHSNLASVAKPSGRFEVLLHRASIYTLVHHLRVNGVEITRVRELDPMPPEAEALVSEWQDDCADALAQAIIGSIAVVDLEAVVIDSMLPTPLLVEIVARVKACFEAMIPTGLIPPLIVAGTQGARASALGASLLPIYSMFGPDTGVLMKKGNDKKPLMVGSTPLKRA</sequence>
<gene>
    <name evidence="2" type="ORF">ACFPP9_02230</name>
</gene>
<dbReference type="Proteomes" id="UP001596150">
    <property type="component" value="Unassembled WGS sequence"/>
</dbReference>
<evidence type="ECO:0000313" key="2">
    <source>
        <dbReference type="EMBL" id="MFC5514573.1"/>
    </source>
</evidence>
<evidence type="ECO:0000313" key="3">
    <source>
        <dbReference type="Proteomes" id="UP001596150"/>
    </source>
</evidence>
<name>A0ABW0PQE8_9HYPH</name>
<dbReference type="SUPFAM" id="SSF46785">
    <property type="entry name" value="Winged helix' DNA-binding domain"/>
    <property type="match status" value="1"/>
</dbReference>
<dbReference type="PANTHER" id="PTHR18964">
    <property type="entry name" value="ROK (REPRESSOR, ORF, KINASE) FAMILY"/>
    <property type="match status" value="1"/>
</dbReference>
<proteinExistence type="inferred from homology"/>
<dbReference type="InterPro" id="IPR036388">
    <property type="entry name" value="WH-like_DNA-bd_sf"/>
</dbReference>
<comment type="similarity">
    <text evidence="1">Belongs to the ROK (NagC/XylR) family.</text>
</comment>
<keyword evidence="3" id="KW-1185">Reference proteome</keyword>
<dbReference type="SUPFAM" id="SSF53067">
    <property type="entry name" value="Actin-like ATPase domain"/>
    <property type="match status" value="1"/>
</dbReference>
<dbReference type="InterPro" id="IPR043129">
    <property type="entry name" value="ATPase_NBD"/>
</dbReference>
<dbReference type="Pfam" id="PF00480">
    <property type="entry name" value="ROK"/>
    <property type="match status" value="1"/>
</dbReference>
<comment type="caution">
    <text evidence="2">The sequence shown here is derived from an EMBL/GenBank/DDBJ whole genome shotgun (WGS) entry which is preliminary data.</text>
</comment>
<dbReference type="InterPro" id="IPR000600">
    <property type="entry name" value="ROK"/>
</dbReference>
<dbReference type="InterPro" id="IPR036390">
    <property type="entry name" value="WH_DNA-bd_sf"/>
</dbReference>